<feature type="transmembrane region" description="Helical" evidence="1">
    <location>
        <begin position="77"/>
        <end position="99"/>
    </location>
</feature>
<dbReference type="AlphaFoldDB" id="A0ABD5ULP5"/>
<keyword evidence="1" id="KW-0472">Membrane</keyword>
<dbReference type="PANTHER" id="PTHR28008">
    <property type="entry name" value="DOMAIN PROTEIN, PUTATIVE (AFU_ORTHOLOGUE AFUA_3G10980)-RELATED"/>
    <property type="match status" value="1"/>
</dbReference>
<dbReference type="InterPro" id="IPR006976">
    <property type="entry name" value="VanZ-like"/>
</dbReference>
<feature type="transmembrane region" description="Helical" evidence="1">
    <location>
        <begin position="111"/>
        <end position="129"/>
    </location>
</feature>
<dbReference type="RefSeq" id="WP_379769884.1">
    <property type="nucleotide sequence ID" value="NZ_JBHSXI010000020.1"/>
</dbReference>
<accession>A0ABD5ULP5</accession>
<keyword evidence="1" id="KW-0812">Transmembrane</keyword>
<dbReference type="NCBIfam" id="NF037970">
    <property type="entry name" value="vanZ_1"/>
    <property type="match status" value="1"/>
</dbReference>
<proteinExistence type="predicted"/>
<name>A0ABD5ULP5_9EURY</name>
<comment type="caution">
    <text evidence="3">The sequence shown here is derived from an EMBL/GenBank/DDBJ whole genome shotgun (WGS) entry which is preliminary data.</text>
</comment>
<feature type="transmembrane region" description="Helical" evidence="1">
    <location>
        <begin position="12"/>
        <end position="30"/>
    </location>
</feature>
<evidence type="ECO:0000313" key="4">
    <source>
        <dbReference type="Proteomes" id="UP001596333"/>
    </source>
</evidence>
<keyword evidence="4" id="KW-1185">Reference proteome</keyword>
<feature type="domain" description="VanZ-like" evidence="2">
    <location>
        <begin position="50"/>
        <end position="128"/>
    </location>
</feature>
<evidence type="ECO:0000259" key="2">
    <source>
        <dbReference type="Pfam" id="PF04892"/>
    </source>
</evidence>
<organism evidence="3 4">
    <name type="scientific">Halorubrum trueperi</name>
    <dbReference type="NCBI Taxonomy" id="2004704"/>
    <lineage>
        <taxon>Archaea</taxon>
        <taxon>Methanobacteriati</taxon>
        <taxon>Methanobacteriota</taxon>
        <taxon>Stenosarchaea group</taxon>
        <taxon>Halobacteria</taxon>
        <taxon>Halobacteriales</taxon>
        <taxon>Haloferacaceae</taxon>
        <taxon>Halorubrum</taxon>
    </lineage>
</organism>
<evidence type="ECO:0000313" key="3">
    <source>
        <dbReference type="EMBL" id="MFC6890223.1"/>
    </source>
</evidence>
<protein>
    <submittedName>
        <fullName evidence="3">VanZ family protein</fullName>
    </submittedName>
</protein>
<gene>
    <name evidence="3" type="ORF">ACFQEY_14570</name>
</gene>
<dbReference type="Pfam" id="PF04892">
    <property type="entry name" value="VanZ"/>
    <property type="match status" value="1"/>
</dbReference>
<dbReference type="EMBL" id="JBHSXI010000020">
    <property type="protein sequence ID" value="MFC6890223.1"/>
    <property type="molecule type" value="Genomic_DNA"/>
</dbReference>
<sequence length="148" mass="16347">MRRLRVPLIPSRSRWGVVLAVAGVILYYSIQTGPGTGTFQTGPLGLFPYSDWLHFLAYACLAVMLAYALHDARLSDWQVFVLVLMCAVGYGVGIELLQSRLPSRTFAIEDMGVNAVGAAVAVVCWRLLVRYARFYRAARPADLEPPIS</sequence>
<evidence type="ECO:0000256" key="1">
    <source>
        <dbReference type="SAM" id="Phobius"/>
    </source>
</evidence>
<dbReference type="Proteomes" id="UP001596333">
    <property type="component" value="Unassembled WGS sequence"/>
</dbReference>
<dbReference type="PANTHER" id="PTHR28008:SF1">
    <property type="entry name" value="DOMAIN PROTEIN, PUTATIVE (AFU_ORTHOLOGUE AFUA_3G10980)-RELATED"/>
    <property type="match status" value="1"/>
</dbReference>
<keyword evidence="1" id="KW-1133">Transmembrane helix</keyword>
<reference evidence="3 4" key="1">
    <citation type="journal article" date="2019" name="Int. J. Syst. Evol. Microbiol.">
        <title>The Global Catalogue of Microorganisms (GCM) 10K type strain sequencing project: providing services to taxonomists for standard genome sequencing and annotation.</title>
        <authorList>
            <consortium name="The Broad Institute Genomics Platform"/>
            <consortium name="The Broad Institute Genome Sequencing Center for Infectious Disease"/>
            <person name="Wu L."/>
            <person name="Ma J."/>
        </authorList>
    </citation>
    <scope>NUCLEOTIDE SEQUENCE [LARGE SCALE GENOMIC DNA]</scope>
    <source>
        <strain evidence="3 4">Y73</strain>
    </source>
</reference>
<feature type="transmembrane region" description="Helical" evidence="1">
    <location>
        <begin position="52"/>
        <end position="70"/>
    </location>
</feature>